<sequence>MACTSLYELLLECGDVVGTSGMLTPLLSILSGLPKLEHLHLLVAHIPPITLPSLPKLTRLVIQDKSFRSGENETPSKAVLICSPKDLRKLVIYSLSISPGILSGILGKNEPCPNLTSLALHIPEQSFSLLFDMLKLCPELTELHIFNTGRQVSGLSLKLSPDVSQKIEDFTGPISLARVILPGRPIKIVWIMGEPWASSYRPELLEDLKTFSQSTATKSLHLDVPLRLSTPEMFSTISNLFPDLLDLQLHINTDGINSSYNHSPQRIREAIKDEVIPRNQLEEPLEGQIKPFEEQDRLENRPDVAKASGYKKLVYDVALGKIPLPSGLTKLTLALIHDPHYMIDLEESNLGWRFFEPFTYFMVKIGFSSREWQYCWYKEEETWRALRK</sequence>
<keyword evidence="2" id="KW-1185">Reference proteome</keyword>
<comment type="caution">
    <text evidence="1">The sequence shown here is derived from an EMBL/GenBank/DDBJ whole genome shotgun (WGS) entry which is preliminary data.</text>
</comment>
<evidence type="ECO:0000313" key="1">
    <source>
        <dbReference type="EMBL" id="KAF9532803.1"/>
    </source>
</evidence>
<dbReference type="SUPFAM" id="SSF52047">
    <property type="entry name" value="RNI-like"/>
    <property type="match status" value="1"/>
</dbReference>
<evidence type="ECO:0000313" key="2">
    <source>
        <dbReference type="Proteomes" id="UP000807306"/>
    </source>
</evidence>
<name>A0A9P6JUB9_9AGAR</name>
<dbReference type="InterPro" id="IPR032675">
    <property type="entry name" value="LRR_dom_sf"/>
</dbReference>
<dbReference type="OrthoDB" id="2886535at2759"/>
<dbReference type="AlphaFoldDB" id="A0A9P6JUB9"/>
<proteinExistence type="predicted"/>
<protein>
    <submittedName>
        <fullName evidence="1">Uncharacterized protein</fullName>
    </submittedName>
</protein>
<organism evidence="1 2">
    <name type="scientific">Crepidotus variabilis</name>
    <dbReference type="NCBI Taxonomy" id="179855"/>
    <lineage>
        <taxon>Eukaryota</taxon>
        <taxon>Fungi</taxon>
        <taxon>Dikarya</taxon>
        <taxon>Basidiomycota</taxon>
        <taxon>Agaricomycotina</taxon>
        <taxon>Agaricomycetes</taxon>
        <taxon>Agaricomycetidae</taxon>
        <taxon>Agaricales</taxon>
        <taxon>Agaricineae</taxon>
        <taxon>Crepidotaceae</taxon>
        <taxon>Crepidotus</taxon>
    </lineage>
</organism>
<gene>
    <name evidence="1" type="ORF">CPB83DRAFT_582692</name>
</gene>
<accession>A0A9P6JUB9</accession>
<dbReference type="Proteomes" id="UP000807306">
    <property type="component" value="Unassembled WGS sequence"/>
</dbReference>
<dbReference type="Gene3D" id="3.80.10.10">
    <property type="entry name" value="Ribonuclease Inhibitor"/>
    <property type="match status" value="1"/>
</dbReference>
<reference evidence="1" key="1">
    <citation type="submission" date="2020-11" db="EMBL/GenBank/DDBJ databases">
        <authorList>
            <consortium name="DOE Joint Genome Institute"/>
            <person name="Ahrendt S."/>
            <person name="Riley R."/>
            <person name="Andreopoulos W."/>
            <person name="Labutti K."/>
            <person name="Pangilinan J."/>
            <person name="Ruiz-Duenas F.J."/>
            <person name="Barrasa J.M."/>
            <person name="Sanchez-Garcia M."/>
            <person name="Camarero S."/>
            <person name="Miyauchi S."/>
            <person name="Serrano A."/>
            <person name="Linde D."/>
            <person name="Babiker R."/>
            <person name="Drula E."/>
            <person name="Ayuso-Fernandez I."/>
            <person name="Pacheco R."/>
            <person name="Padilla G."/>
            <person name="Ferreira P."/>
            <person name="Barriuso J."/>
            <person name="Kellner H."/>
            <person name="Castanera R."/>
            <person name="Alfaro M."/>
            <person name="Ramirez L."/>
            <person name="Pisabarro A.G."/>
            <person name="Kuo A."/>
            <person name="Tritt A."/>
            <person name="Lipzen A."/>
            <person name="He G."/>
            <person name="Yan M."/>
            <person name="Ng V."/>
            <person name="Cullen D."/>
            <person name="Martin F."/>
            <person name="Rosso M.-N."/>
            <person name="Henrissat B."/>
            <person name="Hibbett D."/>
            <person name="Martinez A.T."/>
            <person name="Grigoriev I.V."/>
        </authorList>
    </citation>
    <scope>NUCLEOTIDE SEQUENCE</scope>
    <source>
        <strain evidence="1">CBS 506.95</strain>
    </source>
</reference>
<dbReference type="EMBL" id="MU157830">
    <property type="protein sequence ID" value="KAF9532803.1"/>
    <property type="molecule type" value="Genomic_DNA"/>
</dbReference>